<organism evidence="1">
    <name type="scientific">Clastoptera arizonana</name>
    <name type="common">Arizona spittle bug</name>
    <dbReference type="NCBI Taxonomy" id="38151"/>
    <lineage>
        <taxon>Eukaryota</taxon>
        <taxon>Metazoa</taxon>
        <taxon>Ecdysozoa</taxon>
        <taxon>Arthropoda</taxon>
        <taxon>Hexapoda</taxon>
        <taxon>Insecta</taxon>
        <taxon>Pterygota</taxon>
        <taxon>Neoptera</taxon>
        <taxon>Paraneoptera</taxon>
        <taxon>Hemiptera</taxon>
        <taxon>Auchenorrhyncha</taxon>
        <taxon>Cercopoidea</taxon>
        <taxon>Clastopteridae</taxon>
        <taxon>Clastoptera</taxon>
    </lineage>
</organism>
<sequence>MVIKFKSVKLQCGSKQNISWPKIKEFDQHVGKKKIEKYIKTWNINDEWIYYLPKPFKIEKRCCDYYIFTVRWSQPTPACPIAQATADVYFYIKVCRVFDPETPVEVVFQLENSKELYEPGKFEMKKKLLLNIINNKIEFYKKLRF</sequence>
<dbReference type="GO" id="GO:0034237">
    <property type="term" value="F:protein kinase A regulatory subunit binding"/>
    <property type="evidence" value="ECO:0007669"/>
    <property type="project" value="TreeGrafter"/>
</dbReference>
<dbReference type="InterPro" id="IPR025663">
    <property type="entry name" value="AKAP_28"/>
</dbReference>
<accession>A0A1B6CM04</accession>
<protein>
    <submittedName>
        <fullName evidence="1">Uncharacterized protein</fullName>
    </submittedName>
</protein>
<dbReference type="Pfam" id="PF14469">
    <property type="entry name" value="AKAP28"/>
    <property type="match status" value="1"/>
</dbReference>
<dbReference type="PANTHER" id="PTHR35075">
    <property type="entry name" value="A-KINASE ANCHOR PROTEIN 14"/>
    <property type="match status" value="1"/>
</dbReference>
<dbReference type="EMBL" id="GEDC01022977">
    <property type="protein sequence ID" value="JAS14321.1"/>
    <property type="molecule type" value="Transcribed_RNA"/>
</dbReference>
<dbReference type="AlphaFoldDB" id="A0A1B6CM04"/>
<proteinExistence type="predicted"/>
<name>A0A1B6CM04_9HEMI</name>
<evidence type="ECO:0000313" key="1">
    <source>
        <dbReference type="EMBL" id="JAS14321.1"/>
    </source>
</evidence>
<dbReference type="InterPro" id="IPR053084">
    <property type="entry name" value="AKAP"/>
</dbReference>
<reference evidence="1" key="1">
    <citation type="submission" date="2015-12" db="EMBL/GenBank/DDBJ databases">
        <title>De novo transcriptome assembly of four potential Pierce s Disease insect vectors from Arizona vineyards.</title>
        <authorList>
            <person name="Tassone E.E."/>
        </authorList>
    </citation>
    <scope>NUCLEOTIDE SEQUENCE</scope>
</reference>
<gene>
    <name evidence="1" type="ORF">g.623</name>
</gene>
<dbReference type="GO" id="GO:0005952">
    <property type="term" value="C:cAMP-dependent protein kinase complex"/>
    <property type="evidence" value="ECO:0007669"/>
    <property type="project" value="TreeGrafter"/>
</dbReference>
<dbReference type="PANTHER" id="PTHR35075:SF1">
    <property type="entry name" value="A-KINASE ANCHOR PROTEIN 14"/>
    <property type="match status" value="1"/>
</dbReference>